<gene>
    <name evidence="2" type="ORF">BC008_28290</name>
</gene>
<dbReference type="InterPro" id="IPR050218">
    <property type="entry name" value="LptD"/>
</dbReference>
<dbReference type="RefSeq" id="WP_027840954.1">
    <property type="nucleotide sequence ID" value="NZ_LMTZ01000091.1"/>
</dbReference>
<protein>
    <submittedName>
        <fullName evidence="2">Organic solvent tolerance protein OstA</fullName>
    </submittedName>
</protein>
<accession>A0A0V7ZQU2</accession>
<sequence>MLHPVLPPQPPFKFENLEPKSSSIVINEVSRMKIAKVDTKAEIKKYASSRKNKSTSSSKSGKLKSRQQNLISSNLISSNLVAQTPASPDVPESFPAEFSPQFSLNSASALGEPLSIGHETIGHETIGHENYQSQTLSSHGVISSAVNHSSEKNKNREIVKAVKKTEILLPAQQITLSDRKTNISRNHKQVTKTSNSLLKKSISSTKVQFGSQRKLGNNRQASVKSFPVIRFKARQETVKLPKKFTISQEQKTPTQTGKSNNNRPSSNKTPETRRVIEVVADKQEYDEQRRVITARGNVIVRFDGAVVDSDQLQVNLDNLIAVGQGNVALTRGDQVLRGERFTYNFIQDSGEIDGGSGEIFIPTANTDLAFTSPSEGANPGGAIPRPVSDRIRTNQPLGSVSSPGGINIGLGSSGRGRNLPSPQQGGEVRRLRFQAEKIDFYPRGFQARNVRITNDPFSPPELELRANTVTLTRETPLRDRIKTKGQRLVFDQGFSLPIPRNSQVIDRNERDATPAIVSPGFDGDRRGGLFFERKFQPIVRENFSLSLTPQFFAQEAVQGGTGNLAGLFGLKTQLGGVLDRKTTIKGSGDLTSLNLNDIEDNLRASLRLQRVLGGANANPNKSHLANLEYSYRDRLFNGTLGFRTVQSSLGGVITSPVIPLGKSGFNLRYQGGAQLIEANTDQQDLLDADRDNDRVSLGRVQASAAVDGSVLLWQGKSLEPTADKGLRYTANPVVPYIRAVGGIRGISSFYSNGDSQNVLIGSIGLQGQFGNFSRRAFDYTAFNISYSQGLNDGGLSPFLFDRFVDNRVLNLGINQQIYGPFRLGIQTSINVDTGESRSTDYILEYSRRTYGVSLRYNPVLELGGISFRISDFNWSGGTNPFSDD</sequence>
<organism evidence="2 3">
    <name type="scientific">Mastigocoleus testarum BC008</name>
    <dbReference type="NCBI Taxonomy" id="371196"/>
    <lineage>
        <taxon>Bacteria</taxon>
        <taxon>Bacillati</taxon>
        <taxon>Cyanobacteriota</taxon>
        <taxon>Cyanophyceae</taxon>
        <taxon>Nostocales</taxon>
        <taxon>Hapalosiphonaceae</taxon>
        <taxon>Mastigocoleus</taxon>
    </lineage>
</organism>
<dbReference type="GO" id="GO:1990351">
    <property type="term" value="C:transporter complex"/>
    <property type="evidence" value="ECO:0007669"/>
    <property type="project" value="TreeGrafter"/>
</dbReference>
<evidence type="ECO:0000256" key="1">
    <source>
        <dbReference type="SAM" id="MobiDB-lite"/>
    </source>
</evidence>
<dbReference type="GO" id="GO:0009279">
    <property type="term" value="C:cell outer membrane"/>
    <property type="evidence" value="ECO:0007669"/>
    <property type="project" value="TreeGrafter"/>
</dbReference>
<evidence type="ECO:0000313" key="2">
    <source>
        <dbReference type="EMBL" id="KST67092.1"/>
    </source>
</evidence>
<keyword evidence="3" id="KW-1185">Reference proteome</keyword>
<dbReference type="PANTHER" id="PTHR30189">
    <property type="entry name" value="LPS-ASSEMBLY PROTEIN"/>
    <property type="match status" value="1"/>
</dbReference>
<feature type="region of interest" description="Disordered" evidence="1">
    <location>
        <begin position="240"/>
        <end position="274"/>
    </location>
</feature>
<dbReference type="InterPro" id="IPR022244">
    <property type="entry name" value="DUF3769"/>
</dbReference>
<feature type="compositionally biased region" description="Polar residues" evidence="1">
    <location>
        <begin position="393"/>
        <end position="404"/>
    </location>
</feature>
<dbReference type="Proteomes" id="UP000053372">
    <property type="component" value="Unassembled WGS sequence"/>
</dbReference>
<reference evidence="2 3" key="1">
    <citation type="journal article" date="2015" name="Genome Announc.">
        <title>Draft Genome of the Euendolithic (true boring) Cyanobacterium Mastigocoleus testarum strain BC008.</title>
        <authorList>
            <person name="Guida B.S."/>
            <person name="Garcia-Pichel F."/>
        </authorList>
    </citation>
    <scope>NUCLEOTIDE SEQUENCE [LARGE SCALE GENOMIC DNA]</scope>
    <source>
        <strain evidence="2 3">BC008</strain>
    </source>
</reference>
<evidence type="ECO:0000313" key="3">
    <source>
        <dbReference type="Proteomes" id="UP000053372"/>
    </source>
</evidence>
<name>A0A0V7ZQU2_9CYAN</name>
<feature type="region of interest" description="Disordered" evidence="1">
    <location>
        <begin position="372"/>
        <end position="428"/>
    </location>
</feature>
<feature type="compositionally biased region" description="Polar residues" evidence="1">
    <location>
        <begin position="245"/>
        <end position="269"/>
    </location>
</feature>
<dbReference type="Pfam" id="PF12600">
    <property type="entry name" value="DUF3769"/>
    <property type="match status" value="1"/>
</dbReference>
<proteinExistence type="predicted"/>
<comment type="caution">
    <text evidence="2">The sequence shown here is derived from an EMBL/GenBank/DDBJ whole genome shotgun (WGS) entry which is preliminary data.</text>
</comment>
<dbReference type="PANTHER" id="PTHR30189:SF1">
    <property type="entry name" value="LPS-ASSEMBLY PROTEIN LPTD"/>
    <property type="match status" value="1"/>
</dbReference>
<dbReference type="Gene3D" id="2.60.450.10">
    <property type="entry name" value="Lipopolysaccharide (LPS) transport protein A like domain"/>
    <property type="match status" value="1"/>
</dbReference>
<dbReference type="OrthoDB" id="441598at2"/>
<feature type="region of interest" description="Disordered" evidence="1">
    <location>
        <begin position="46"/>
        <end position="66"/>
    </location>
</feature>
<dbReference type="AlphaFoldDB" id="A0A0V7ZQU2"/>
<dbReference type="EMBL" id="LMTZ01000091">
    <property type="protein sequence ID" value="KST67092.1"/>
    <property type="molecule type" value="Genomic_DNA"/>
</dbReference>